<organism evidence="10 11">
    <name type="scientific">Microthyrium microscopicum</name>
    <dbReference type="NCBI Taxonomy" id="703497"/>
    <lineage>
        <taxon>Eukaryota</taxon>
        <taxon>Fungi</taxon>
        <taxon>Dikarya</taxon>
        <taxon>Ascomycota</taxon>
        <taxon>Pezizomycotina</taxon>
        <taxon>Dothideomycetes</taxon>
        <taxon>Dothideomycetes incertae sedis</taxon>
        <taxon>Microthyriales</taxon>
        <taxon>Microthyriaceae</taxon>
        <taxon>Microthyrium</taxon>
    </lineage>
</organism>
<keyword evidence="6" id="KW-0735">Signal-anchor</keyword>
<keyword evidence="11" id="KW-1185">Reference proteome</keyword>
<dbReference type="OrthoDB" id="430354at2759"/>
<comment type="subcellular location">
    <subcellularLocation>
        <location evidence="1">Membrane</location>
        <topology evidence="1">Single-pass type II membrane protein</topology>
    </subcellularLocation>
</comment>
<evidence type="ECO:0000256" key="1">
    <source>
        <dbReference type="ARBA" id="ARBA00004606"/>
    </source>
</evidence>
<accession>A0A6A6U1F8</accession>
<keyword evidence="7" id="KW-1133">Transmembrane helix</keyword>
<evidence type="ECO:0000313" key="11">
    <source>
        <dbReference type="Proteomes" id="UP000799302"/>
    </source>
</evidence>
<dbReference type="InterPro" id="IPR022751">
    <property type="entry name" value="Alpha_mannosyltransferase"/>
</dbReference>
<evidence type="ECO:0000256" key="8">
    <source>
        <dbReference type="ARBA" id="ARBA00023136"/>
    </source>
</evidence>
<dbReference type="GO" id="GO:0000033">
    <property type="term" value="F:alpha-1,3-mannosyltransferase activity"/>
    <property type="evidence" value="ECO:0007669"/>
    <property type="project" value="TreeGrafter"/>
</dbReference>
<dbReference type="SUPFAM" id="SSF53448">
    <property type="entry name" value="Nucleotide-diphospho-sugar transferases"/>
    <property type="match status" value="1"/>
</dbReference>
<dbReference type="InterPro" id="IPR029044">
    <property type="entry name" value="Nucleotide-diphossugar_trans"/>
</dbReference>
<evidence type="ECO:0000256" key="3">
    <source>
        <dbReference type="ARBA" id="ARBA00022676"/>
    </source>
</evidence>
<dbReference type="GO" id="GO:0016020">
    <property type="term" value="C:membrane"/>
    <property type="evidence" value="ECO:0007669"/>
    <property type="project" value="UniProtKB-SubCell"/>
</dbReference>
<reference evidence="10" key="1">
    <citation type="journal article" date="2020" name="Stud. Mycol.">
        <title>101 Dothideomycetes genomes: a test case for predicting lifestyles and emergence of pathogens.</title>
        <authorList>
            <person name="Haridas S."/>
            <person name="Albert R."/>
            <person name="Binder M."/>
            <person name="Bloem J."/>
            <person name="Labutti K."/>
            <person name="Salamov A."/>
            <person name="Andreopoulos B."/>
            <person name="Baker S."/>
            <person name="Barry K."/>
            <person name="Bills G."/>
            <person name="Bluhm B."/>
            <person name="Cannon C."/>
            <person name="Castanera R."/>
            <person name="Culley D."/>
            <person name="Daum C."/>
            <person name="Ezra D."/>
            <person name="Gonzalez J."/>
            <person name="Henrissat B."/>
            <person name="Kuo A."/>
            <person name="Liang C."/>
            <person name="Lipzen A."/>
            <person name="Lutzoni F."/>
            <person name="Magnuson J."/>
            <person name="Mondo S."/>
            <person name="Nolan M."/>
            <person name="Ohm R."/>
            <person name="Pangilinan J."/>
            <person name="Park H.-J."/>
            <person name="Ramirez L."/>
            <person name="Alfaro M."/>
            <person name="Sun H."/>
            <person name="Tritt A."/>
            <person name="Yoshinaga Y."/>
            <person name="Zwiers L.-H."/>
            <person name="Turgeon B."/>
            <person name="Goodwin S."/>
            <person name="Spatafora J."/>
            <person name="Crous P."/>
            <person name="Grigoriev I."/>
        </authorList>
    </citation>
    <scope>NUCLEOTIDE SEQUENCE</scope>
    <source>
        <strain evidence="10">CBS 115976</strain>
    </source>
</reference>
<keyword evidence="5" id="KW-0812">Transmembrane</keyword>
<sequence>MLSSSHYNLFARAPQRRLLTTVSIILFLSVLLLRQQSPTRITAQVPVNKAHHSKLPYHEELGVSLGISEWGKRGQSTKKMIQWAEALIGHSDDVDETDKALFQAALTHLFPFLAGTEKKLYTPWTSSTNEPPSNGVGIVICAGSNNIHLATHLIRNLRRVHGSKLPIEIAYAGEKDLHSKHRNFLAREDVSFNNLLEFFPAARQDLKNSGWAMKPFALLASSHTRAILIDADAIFLAAPDDIFESNAGLNRTGLLLFHDRASEGRGGESLKFLKSQIEAANRTVSSYLQNQSLFYRGVTSYEADSGAVAIDKSRPSLLLGLIFATWMNKKQVREEVTYKLYHGDKETYWIAMELANVEYFFQPWYAGSIGNIGQQSTDYDSATTDIIICGKHMLHLDSLGQKPFWFNGGIYDNKDSPEQGFGAMTHFWTGIKDAPPQWYWVPQGFACVKEKNINLLSEQDKKNLDLTRQQVLEIDAEIKAL</sequence>
<dbReference type="PANTHER" id="PTHR31392">
    <property type="entry name" value="ALPHA-1,3-MANNOSYLTRANSFERASE MNN1-RELATED"/>
    <property type="match status" value="1"/>
</dbReference>
<dbReference type="EMBL" id="MU004239">
    <property type="protein sequence ID" value="KAF2666135.1"/>
    <property type="molecule type" value="Genomic_DNA"/>
</dbReference>
<evidence type="ECO:0000256" key="2">
    <source>
        <dbReference type="ARBA" id="ARBA00009105"/>
    </source>
</evidence>
<evidence type="ECO:0000313" key="10">
    <source>
        <dbReference type="EMBL" id="KAF2666135.1"/>
    </source>
</evidence>
<dbReference type="PANTHER" id="PTHR31392:SF1">
    <property type="entry name" value="ALPHA-1,3-MANNOSYLTRANSFERASE MNN1-RELATED"/>
    <property type="match status" value="1"/>
</dbReference>
<evidence type="ECO:0000256" key="6">
    <source>
        <dbReference type="ARBA" id="ARBA00022968"/>
    </source>
</evidence>
<keyword evidence="9" id="KW-0325">Glycoprotein</keyword>
<keyword evidence="4" id="KW-0808">Transferase</keyword>
<evidence type="ECO:0000256" key="7">
    <source>
        <dbReference type="ARBA" id="ARBA00022989"/>
    </source>
</evidence>
<dbReference type="GO" id="GO:0005794">
    <property type="term" value="C:Golgi apparatus"/>
    <property type="evidence" value="ECO:0007669"/>
    <property type="project" value="TreeGrafter"/>
</dbReference>
<dbReference type="Proteomes" id="UP000799302">
    <property type="component" value="Unassembled WGS sequence"/>
</dbReference>
<dbReference type="GO" id="GO:0006493">
    <property type="term" value="P:protein O-linked glycosylation"/>
    <property type="evidence" value="ECO:0007669"/>
    <property type="project" value="TreeGrafter"/>
</dbReference>
<comment type="similarity">
    <text evidence="2">Belongs to the MNN1/MNT family.</text>
</comment>
<dbReference type="AlphaFoldDB" id="A0A6A6U1F8"/>
<evidence type="ECO:0000256" key="5">
    <source>
        <dbReference type="ARBA" id="ARBA00022692"/>
    </source>
</evidence>
<keyword evidence="8" id="KW-0472">Membrane</keyword>
<evidence type="ECO:0008006" key="12">
    <source>
        <dbReference type="Google" id="ProtNLM"/>
    </source>
</evidence>
<protein>
    <recommendedName>
        <fullName evidence="12">Nucleotide-diphospho-sugar transferase</fullName>
    </recommendedName>
</protein>
<gene>
    <name evidence="10" type="ORF">BT63DRAFT_50522</name>
</gene>
<keyword evidence="3" id="KW-0328">Glycosyltransferase</keyword>
<dbReference type="Pfam" id="PF11051">
    <property type="entry name" value="Mannosyl_trans3"/>
    <property type="match status" value="1"/>
</dbReference>
<evidence type="ECO:0000256" key="4">
    <source>
        <dbReference type="ARBA" id="ARBA00022679"/>
    </source>
</evidence>
<proteinExistence type="inferred from homology"/>
<evidence type="ECO:0000256" key="9">
    <source>
        <dbReference type="ARBA" id="ARBA00023180"/>
    </source>
</evidence>
<name>A0A6A6U1F8_9PEZI</name>